<organism evidence="2">
    <name type="scientific">Nicotiana tabacum</name>
    <name type="common">Common tobacco</name>
    <dbReference type="NCBI Taxonomy" id="4097"/>
    <lineage>
        <taxon>Eukaryota</taxon>
        <taxon>Viridiplantae</taxon>
        <taxon>Streptophyta</taxon>
        <taxon>Embryophyta</taxon>
        <taxon>Tracheophyta</taxon>
        <taxon>Spermatophyta</taxon>
        <taxon>Magnoliopsida</taxon>
        <taxon>eudicotyledons</taxon>
        <taxon>Gunneridae</taxon>
        <taxon>Pentapetalae</taxon>
        <taxon>asterids</taxon>
        <taxon>lamiids</taxon>
        <taxon>Solanales</taxon>
        <taxon>Solanaceae</taxon>
        <taxon>Nicotianoideae</taxon>
        <taxon>Nicotianeae</taxon>
        <taxon>Nicotiana</taxon>
    </lineage>
</organism>
<proteinExistence type="predicted"/>
<name>A0A1S4CJK6_TOBAC</name>
<dbReference type="OrthoDB" id="1740412at2759"/>
<dbReference type="InterPro" id="IPR026960">
    <property type="entry name" value="RVT-Znf"/>
</dbReference>
<sequence length="165" mass="19379">MVQWQPFMAKIVAKMSSWSAKKLSYAGRIQLIQTVLFGIQSYWAQLSPLPAKDRLLTMDILLRWGLNVQAVCAMCQAHNESRNHLFAECRYANAIWNKVSKWAQQQLYGGNNWELQFQEIIISIQGKTTKAKLTNMIYAEVIYAIWNERKYLKGWPKIVKEWHKR</sequence>
<gene>
    <name evidence="2" type="primary">LOC107819775</name>
</gene>
<dbReference type="PaxDb" id="4097-A0A1S4CJK6"/>
<accession>A0A1S4CJK6</accession>
<dbReference type="PANTHER" id="PTHR33116:SF66">
    <property type="entry name" value="REVERSE TRANSCRIPTASE ZINC-BINDING DOMAIN-CONTAINING PROTEIN"/>
    <property type="match status" value="1"/>
</dbReference>
<feature type="domain" description="Reverse transcriptase zinc-binding" evidence="1">
    <location>
        <begin position="51"/>
        <end position="96"/>
    </location>
</feature>
<reference evidence="2" key="1">
    <citation type="submission" date="2025-08" db="UniProtKB">
        <authorList>
            <consortium name="RefSeq"/>
        </authorList>
    </citation>
    <scope>IDENTIFICATION</scope>
</reference>
<evidence type="ECO:0000259" key="1">
    <source>
        <dbReference type="Pfam" id="PF13966"/>
    </source>
</evidence>
<dbReference type="KEGG" id="nta:107819775"/>
<dbReference type="PANTHER" id="PTHR33116">
    <property type="entry name" value="REVERSE TRANSCRIPTASE ZINC-BINDING DOMAIN-CONTAINING PROTEIN-RELATED-RELATED"/>
    <property type="match status" value="1"/>
</dbReference>
<dbReference type="RefSeq" id="XP_016501412.1">
    <property type="nucleotide sequence ID" value="XM_016645926.1"/>
</dbReference>
<evidence type="ECO:0000313" key="2">
    <source>
        <dbReference type="RefSeq" id="XP_016501412.1"/>
    </source>
</evidence>
<protein>
    <recommendedName>
        <fullName evidence="1">Reverse transcriptase zinc-binding domain-containing protein</fullName>
    </recommendedName>
</protein>
<dbReference type="AlphaFoldDB" id="A0A1S4CJK6"/>
<dbReference type="Pfam" id="PF13966">
    <property type="entry name" value="zf-RVT"/>
    <property type="match status" value="1"/>
</dbReference>